<feature type="region of interest" description="Disordered" evidence="1">
    <location>
        <begin position="52"/>
        <end position="88"/>
    </location>
</feature>
<sequence length="428" mass="46436">MDLGLHWLHHAQQQKGASGALVPSHGSQGSMRCGEQAVTRDSLVPALRPGAVAASVQRSPQHQALRGREAQRDLSRREAEQGPQGDLARPAAFVVHAASLQGGQELPPPLPGGRWGLWVFPTLLPSRHGTKGWRACDRNWSDSTMAVFIRKGSLGSWAELRWEQETHRAPLFGKNVSQHLGVPACMSEARQWHRAPLPEVVPRAGFLDCWPEPRHMAPPPWRPAPKADLLRLVLYLTFLGAPCCAPALPSCKEDEYPVGTECCPKCSPGYRVKQVCGELTGTVCEPCPPGTYIAHLNGLSKCLKCQMCDPEIGFPHDPRGGGHLEAGARLGGGRQGNQTQGHAFELERRAQPCRQRLCPVRASSQAQHSRCSPGQAGLRLRQGLGLQGGTSSWASCEQNSSWSALKAYAWDLGFTPQPACPVQCPPLL</sequence>
<dbReference type="SMART" id="SM00208">
    <property type="entry name" value="TNFR"/>
    <property type="match status" value="2"/>
</dbReference>
<dbReference type="Gene3D" id="2.10.50.10">
    <property type="entry name" value="Tumor Necrosis Factor Receptor, subunit A, domain 2"/>
    <property type="match status" value="1"/>
</dbReference>
<evidence type="ECO:0000256" key="1">
    <source>
        <dbReference type="SAM" id="MobiDB-lite"/>
    </source>
</evidence>
<dbReference type="GeneID" id="116547514"/>
<proteinExistence type="predicted"/>
<name>A0A6J3HGX8_SAPAP</name>
<gene>
    <name evidence="4" type="primary">LOC116547514</name>
</gene>
<dbReference type="InterPro" id="IPR022332">
    <property type="entry name" value="TNFR_14"/>
</dbReference>
<dbReference type="InterPro" id="IPR034031">
    <property type="entry name" value="TNFRSF14/UL144_N"/>
</dbReference>
<feature type="region of interest" description="Disordered" evidence="1">
    <location>
        <begin position="16"/>
        <end position="36"/>
    </location>
</feature>
<dbReference type="GO" id="GO:2000406">
    <property type="term" value="P:positive regulation of T cell migration"/>
    <property type="evidence" value="ECO:0007669"/>
    <property type="project" value="TreeGrafter"/>
</dbReference>
<organism evidence="3 4">
    <name type="scientific">Sapajus apella</name>
    <name type="common">Brown-capped capuchin</name>
    <name type="synonym">Cebus apella</name>
    <dbReference type="NCBI Taxonomy" id="9515"/>
    <lineage>
        <taxon>Eukaryota</taxon>
        <taxon>Metazoa</taxon>
        <taxon>Chordata</taxon>
        <taxon>Craniata</taxon>
        <taxon>Vertebrata</taxon>
        <taxon>Euteleostomi</taxon>
        <taxon>Mammalia</taxon>
        <taxon>Eutheria</taxon>
        <taxon>Euarchontoglires</taxon>
        <taxon>Primates</taxon>
        <taxon>Haplorrhini</taxon>
        <taxon>Platyrrhini</taxon>
        <taxon>Cebidae</taxon>
        <taxon>Cebinae</taxon>
        <taxon>Sapajus</taxon>
    </lineage>
</organism>
<dbReference type="GO" id="GO:0050829">
    <property type="term" value="P:defense response to Gram-negative bacterium"/>
    <property type="evidence" value="ECO:0007669"/>
    <property type="project" value="TreeGrafter"/>
</dbReference>
<dbReference type="GO" id="GO:0046642">
    <property type="term" value="P:negative regulation of alpha-beta T cell proliferation"/>
    <property type="evidence" value="ECO:0007669"/>
    <property type="project" value="TreeGrafter"/>
</dbReference>
<evidence type="ECO:0000259" key="2">
    <source>
        <dbReference type="SMART" id="SM00208"/>
    </source>
</evidence>
<dbReference type="GO" id="GO:0002720">
    <property type="term" value="P:positive regulation of cytokine production involved in immune response"/>
    <property type="evidence" value="ECO:0007669"/>
    <property type="project" value="TreeGrafter"/>
</dbReference>
<keyword evidence="3" id="KW-1185">Reference proteome</keyword>
<dbReference type="InterPro" id="IPR001368">
    <property type="entry name" value="TNFR/NGFR_Cys_rich_reg"/>
</dbReference>
<dbReference type="FunFam" id="2.10.50.10:FF:000007">
    <property type="entry name" value="TNF receptor superfamily member 14"/>
    <property type="match status" value="1"/>
</dbReference>
<dbReference type="GO" id="GO:0050830">
    <property type="term" value="P:defense response to Gram-positive bacterium"/>
    <property type="evidence" value="ECO:0007669"/>
    <property type="project" value="TreeGrafter"/>
</dbReference>
<dbReference type="GO" id="GO:0009897">
    <property type="term" value="C:external side of plasma membrane"/>
    <property type="evidence" value="ECO:0007669"/>
    <property type="project" value="TreeGrafter"/>
</dbReference>
<dbReference type="RefSeq" id="XP_032129346.1">
    <property type="nucleotide sequence ID" value="XM_032273455.1"/>
</dbReference>
<dbReference type="PRINTS" id="PR01965">
    <property type="entry name" value="TNFACTORR14"/>
</dbReference>
<feature type="domain" description="TNFR-Cys" evidence="2">
    <location>
        <begin position="287"/>
        <end position="321"/>
    </location>
</feature>
<reference evidence="4" key="1">
    <citation type="submission" date="2025-08" db="UniProtKB">
        <authorList>
            <consortium name="RefSeq"/>
        </authorList>
    </citation>
    <scope>IDENTIFICATION</scope>
    <source>
        <tissue evidence="4">Blood</tissue>
    </source>
</reference>
<dbReference type="SUPFAM" id="SSF57586">
    <property type="entry name" value="TNF receptor-like"/>
    <property type="match status" value="1"/>
</dbReference>
<dbReference type="PANTHER" id="PTHR46838:SF1">
    <property type="entry name" value="TUMOR NECROSIS FACTOR RECEPTOR SUPERFAMILY MEMBER 14"/>
    <property type="match status" value="1"/>
</dbReference>
<dbReference type="AlphaFoldDB" id="A0A6J3HGX8"/>
<protein>
    <submittedName>
        <fullName evidence="4">Uncharacterized protein LOC116547514 isoform X1</fullName>
    </submittedName>
</protein>
<feature type="domain" description="TNFR-Cys" evidence="2">
    <location>
        <begin position="251"/>
        <end position="284"/>
    </location>
</feature>
<accession>A0A6J3HGX8</accession>
<evidence type="ECO:0000313" key="3">
    <source>
        <dbReference type="Proteomes" id="UP000504640"/>
    </source>
</evidence>
<feature type="compositionally biased region" description="Basic and acidic residues" evidence="1">
    <location>
        <begin position="66"/>
        <end position="80"/>
    </location>
</feature>
<dbReference type="Proteomes" id="UP000504640">
    <property type="component" value="Unplaced"/>
</dbReference>
<evidence type="ECO:0000313" key="4">
    <source>
        <dbReference type="RefSeq" id="XP_032129346.1"/>
    </source>
</evidence>
<dbReference type="PANTHER" id="PTHR46838">
    <property type="entry name" value="TUMOR NECROSIS FACTOR RECEPTOR SUPERFAMILY MEMBER 14"/>
    <property type="match status" value="1"/>
</dbReference>
<dbReference type="CDD" id="cd10582">
    <property type="entry name" value="TNFRSF14"/>
    <property type="match status" value="1"/>
</dbReference>